<organism evidence="1 2">
    <name type="scientific">Methylophaga marina</name>
    <dbReference type="NCBI Taxonomy" id="45495"/>
    <lineage>
        <taxon>Bacteria</taxon>
        <taxon>Pseudomonadati</taxon>
        <taxon>Pseudomonadota</taxon>
        <taxon>Gammaproteobacteria</taxon>
        <taxon>Thiotrichales</taxon>
        <taxon>Piscirickettsiaceae</taxon>
        <taxon>Methylophaga</taxon>
    </lineage>
</organism>
<dbReference type="Proteomes" id="UP001501476">
    <property type="component" value="Unassembled WGS sequence"/>
</dbReference>
<name>A0ABP3DDP6_9GAMM</name>
<sequence length="143" mass="16391">MHWQLAEKIYKRCPTIYRGRNLGPDQNLMCFGFECGSGWYELILDLSIQLEKITEKLRADGMDPDYLPMVMQVKEKYGGLSFSLTYYTDEMNVLIDKAEEDSLTTCEECGAEGKLMSVYGRFQMTCCEEHLPSIVSHSETSDV</sequence>
<proteinExistence type="predicted"/>
<dbReference type="RefSeq" id="WP_286304714.1">
    <property type="nucleotide sequence ID" value="NZ_AP027741.1"/>
</dbReference>
<keyword evidence="2" id="KW-1185">Reference proteome</keyword>
<reference evidence="2" key="1">
    <citation type="journal article" date="2019" name="Int. J. Syst. Evol. Microbiol.">
        <title>The Global Catalogue of Microorganisms (GCM) 10K type strain sequencing project: providing services to taxonomists for standard genome sequencing and annotation.</title>
        <authorList>
            <consortium name="The Broad Institute Genomics Platform"/>
            <consortium name="The Broad Institute Genome Sequencing Center for Infectious Disease"/>
            <person name="Wu L."/>
            <person name="Ma J."/>
        </authorList>
    </citation>
    <scope>NUCLEOTIDE SEQUENCE [LARGE SCALE GENOMIC DNA]</scope>
    <source>
        <strain evidence="2">JCM 6886</strain>
    </source>
</reference>
<evidence type="ECO:0000313" key="1">
    <source>
        <dbReference type="EMBL" id="GAA0230040.1"/>
    </source>
</evidence>
<comment type="caution">
    <text evidence="1">The sequence shown here is derived from an EMBL/GenBank/DDBJ whole genome shotgun (WGS) entry which is preliminary data.</text>
</comment>
<gene>
    <name evidence="1" type="ORF">GCM10008964_21780</name>
</gene>
<accession>A0ABP3DDP6</accession>
<evidence type="ECO:0000313" key="2">
    <source>
        <dbReference type="Proteomes" id="UP001501476"/>
    </source>
</evidence>
<dbReference type="EMBL" id="BAAADG010000008">
    <property type="protein sequence ID" value="GAA0230040.1"/>
    <property type="molecule type" value="Genomic_DNA"/>
</dbReference>
<protein>
    <submittedName>
        <fullName evidence="1">Uncharacterized protein</fullName>
    </submittedName>
</protein>